<comment type="caution">
    <text evidence="1">The sequence shown here is derived from an EMBL/GenBank/DDBJ whole genome shotgun (WGS) entry which is preliminary data.</text>
</comment>
<sequence length="468" mass="49172">MSEVKKRSRKGAVYIAIQGFDDVMVTPDLVNDGVLGENLDLSYNPQTVTTNEFTNSLDRRARIVGGFKATLNFEAYLKGSGLPGVAPEFGRLLQACGYAEQVISTAVTGTDIAFVNATGKITAAATNISGFTVGTALHVQHADRRVQGSYVVTAVGAGEITVTNEDGTAPTFPNTAAGPSVTLRRGISAATATAGTDTSATLAAPFAATDQLYRGAPLLLTGNPATPTLSFVNDYTAGRLAELTDKFATALSTSTIASVPPCVVYTPASDNLPWLTVWANLDGVMVKLFGCVGSFSVEAQAGGAAKVKFNLSGLYDSEIDQAPGATAYDGTRPAIWRDSVFEVNRRKIGTSKLMVDTKSQVEFPPNPNGGEGFDPPIIISREMTGSIDPNLSTVATQDIMTAFRSGETQPIHARLTGGPGAVPGNRVGMVIPAAQYSDAKPTDRNGVRAREIPFDCTREDGGFMLCFF</sequence>
<dbReference type="EMBL" id="LAJY01000051">
    <property type="protein sequence ID" value="KJV10746.1"/>
    <property type="molecule type" value="Genomic_DNA"/>
</dbReference>
<dbReference type="OrthoDB" id="7542335at2"/>
<organism evidence="1 2">
    <name type="scientific">Elstera litoralis</name>
    <dbReference type="NCBI Taxonomy" id="552518"/>
    <lineage>
        <taxon>Bacteria</taxon>
        <taxon>Pseudomonadati</taxon>
        <taxon>Pseudomonadota</taxon>
        <taxon>Alphaproteobacteria</taxon>
        <taxon>Rhodospirillales</taxon>
        <taxon>Rhodospirillaceae</taxon>
        <taxon>Elstera</taxon>
    </lineage>
</organism>
<evidence type="ECO:0000313" key="1">
    <source>
        <dbReference type="EMBL" id="KJV10746.1"/>
    </source>
</evidence>
<name>A0A0F3IVM1_9PROT</name>
<dbReference type="RefSeq" id="WP_045774532.1">
    <property type="nucleotide sequence ID" value="NZ_LAJY01000051.1"/>
</dbReference>
<evidence type="ECO:0000313" key="2">
    <source>
        <dbReference type="Proteomes" id="UP000033774"/>
    </source>
</evidence>
<protein>
    <submittedName>
        <fullName evidence="1">Uncharacterized protein</fullName>
    </submittedName>
</protein>
<reference evidence="1 2" key="1">
    <citation type="submission" date="2015-03" db="EMBL/GenBank/DDBJ databases">
        <title>Draft genome sequence of Elstera litoralis.</title>
        <authorList>
            <person name="Rahalkar M.C."/>
            <person name="Dhakephalkar P.K."/>
            <person name="Pore S.D."/>
            <person name="Arora P."/>
            <person name="Kapse N.G."/>
            <person name="Pandit P.S."/>
        </authorList>
    </citation>
    <scope>NUCLEOTIDE SEQUENCE [LARGE SCALE GENOMIC DNA]</scope>
    <source>
        <strain evidence="1 2">Dia-1</strain>
    </source>
</reference>
<gene>
    <name evidence="1" type="ORF">VZ95_02835</name>
</gene>
<dbReference type="AlphaFoldDB" id="A0A0F3IVM1"/>
<dbReference type="Proteomes" id="UP000033774">
    <property type="component" value="Unassembled WGS sequence"/>
</dbReference>
<proteinExistence type="predicted"/>
<accession>A0A0F3IVM1</accession>
<keyword evidence="2" id="KW-1185">Reference proteome</keyword>